<comment type="caution">
    <text evidence="2">The sequence shown here is derived from an EMBL/GenBank/DDBJ whole genome shotgun (WGS) entry which is preliminary data.</text>
</comment>
<keyword evidence="3" id="KW-1185">Reference proteome</keyword>
<feature type="transmembrane region" description="Helical" evidence="1">
    <location>
        <begin position="15"/>
        <end position="32"/>
    </location>
</feature>
<dbReference type="Proteomes" id="UP000186922">
    <property type="component" value="Unassembled WGS sequence"/>
</dbReference>
<dbReference type="AlphaFoldDB" id="A0A1D1VA12"/>
<protein>
    <recommendedName>
        <fullName evidence="4">TNase-like domain-containing protein</fullName>
    </recommendedName>
</protein>
<gene>
    <name evidence="2" type="primary">RvY_09629-1</name>
    <name evidence="2" type="synonym">RvY_09629.1</name>
    <name evidence="2" type="ORF">RvY_09629</name>
</gene>
<proteinExistence type="predicted"/>
<evidence type="ECO:0000256" key="1">
    <source>
        <dbReference type="SAM" id="Phobius"/>
    </source>
</evidence>
<evidence type="ECO:0000313" key="2">
    <source>
        <dbReference type="EMBL" id="GAU98491.1"/>
    </source>
</evidence>
<dbReference type="SUPFAM" id="SSF50199">
    <property type="entry name" value="Staphylococcal nuclease"/>
    <property type="match status" value="1"/>
</dbReference>
<keyword evidence="1" id="KW-1133">Transmembrane helix</keyword>
<organism evidence="2 3">
    <name type="scientific">Ramazzottius varieornatus</name>
    <name type="common">Water bear</name>
    <name type="synonym">Tardigrade</name>
    <dbReference type="NCBI Taxonomy" id="947166"/>
    <lineage>
        <taxon>Eukaryota</taxon>
        <taxon>Metazoa</taxon>
        <taxon>Ecdysozoa</taxon>
        <taxon>Tardigrada</taxon>
        <taxon>Eutardigrada</taxon>
        <taxon>Parachela</taxon>
        <taxon>Hypsibioidea</taxon>
        <taxon>Ramazzottiidae</taxon>
        <taxon>Ramazzottius</taxon>
    </lineage>
</organism>
<dbReference type="EMBL" id="BDGG01000004">
    <property type="protein sequence ID" value="GAU98491.1"/>
    <property type="molecule type" value="Genomic_DNA"/>
</dbReference>
<accession>A0A1D1VA12</accession>
<dbReference type="PANTHER" id="PTHR28434">
    <property type="entry name" value="PROTEIN C3ORF33"/>
    <property type="match status" value="1"/>
</dbReference>
<keyword evidence="1" id="KW-0472">Membrane</keyword>
<reference evidence="2 3" key="1">
    <citation type="journal article" date="2016" name="Nat. Commun.">
        <title>Extremotolerant tardigrade genome and improved radiotolerance of human cultured cells by tardigrade-unique protein.</title>
        <authorList>
            <person name="Hashimoto T."/>
            <person name="Horikawa D.D."/>
            <person name="Saito Y."/>
            <person name="Kuwahara H."/>
            <person name="Kozuka-Hata H."/>
            <person name="Shin-I T."/>
            <person name="Minakuchi Y."/>
            <person name="Ohishi K."/>
            <person name="Motoyama A."/>
            <person name="Aizu T."/>
            <person name="Enomoto A."/>
            <person name="Kondo K."/>
            <person name="Tanaka S."/>
            <person name="Hara Y."/>
            <person name="Koshikawa S."/>
            <person name="Sagara H."/>
            <person name="Miura T."/>
            <person name="Yokobori S."/>
            <person name="Miyagawa K."/>
            <person name="Suzuki Y."/>
            <person name="Kubo T."/>
            <person name="Oyama M."/>
            <person name="Kohara Y."/>
            <person name="Fujiyama A."/>
            <person name="Arakawa K."/>
            <person name="Katayama T."/>
            <person name="Toyoda A."/>
            <person name="Kunieda T."/>
        </authorList>
    </citation>
    <scope>NUCLEOTIDE SEQUENCE [LARGE SCALE GENOMIC DNA]</scope>
    <source>
        <strain evidence="2 3">YOKOZUNA-1</strain>
    </source>
</reference>
<evidence type="ECO:0000313" key="3">
    <source>
        <dbReference type="Proteomes" id="UP000186922"/>
    </source>
</evidence>
<dbReference type="InterPro" id="IPR035437">
    <property type="entry name" value="SNase_OB-fold_sf"/>
</dbReference>
<keyword evidence="1" id="KW-0812">Transmembrane</keyword>
<dbReference type="OrthoDB" id="6220511at2759"/>
<dbReference type="PANTHER" id="PTHR28434:SF1">
    <property type="entry name" value="PROTEIN C3ORF33"/>
    <property type="match status" value="1"/>
</dbReference>
<dbReference type="InterPro" id="IPR042421">
    <property type="entry name" value="C3orf33-like"/>
</dbReference>
<dbReference type="GO" id="GO:0005615">
    <property type="term" value="C:extracellular space"/>
    <property type="evidence" value="ECO:0007669"/>
    <property type="project" value="TreeGrafter"/>
</dbReference>
<dbReference type="STRING" id="947166.A0A1D1VA12"/>
<name>A0A1D1VA12_RAMVA</name>
<sequence>MDNRISNYVDQNLKLIRWAILGIGIAGVTLIVKNTHMMSTFSRASSVPESFIDKQISLYGKLMSVDQSGFLNVAHTPAVSSSWFSRRKDEDSHLKIKLVGVGHTDRSLQWLRQNLVGRRVFFKMLAREDPDILMCIVKMQRYGVLNINLNVYLVKNGYATFVPSPVLTGNTSYDALSQQLRRMEIEASGKTGFFGWLWRLWVGK</sequence>
<evidence type="ECO:0008006" key="4">
    <source>
        <dbReference type="Google" id="ProtNLM"/>
    </source>
</evidence>